<dbReference type="RefSeq" id="WP_015351235.1">
    <property type="nucleotide sequence ID" value="NC_020126.1"/>
</dbReference>
<dbReference type="eggNOG" id="ENOG5030M7E">
    <property type="taxonomic scope" value="Bacteria"/>
</dbReference>
<evidence type="ECO:0000313" key="2">
    <source>
        <dbReference type="EMBL" id="AGC46980.1"/>
    </source>
</evidence>
<keyword evidence="1" id="KW-0472">Membrane</keyword>
<name>L7UGK3_MYXSD</name>
<dbReference type="HOGENOM" id="CLU_1925323_0_0_7"/>
<accession>L7UGK3</accession>
<dbReference type="EMBL" id="CP004025">
    <property type="protein sequence ID" value="AGC46980.1"/>
    <property type="molecule type" value="Genomic_DNA"/>
</dbReference>
<protein>
    <submittedName>
        <fullName evidence="2">Uncharacterized protein</fullName>
    </submittedName>
</protein>
<sequence>MRCDHCSRSEATVFVELHHNIGMLFARRSYTTAAELCRKCLGKSFWHHTLRNLTLGWWGTISFFVTWYYLLSNIVTYVQARAEMGRSRQRAAPAVKEARGADALRILQPFEHNIRMQLRMGDDPSDIARDMARLHGVESSAAQAFVEQLRTSA</sequence>
<gene>
    <name evidence="2" type="ordered locus">MYSTI_05704</name>
</gene>
<reference evidence="2 3" key="1">
    <citation type="journal article" date="2013" name="Genome Announc.">
        <title>Complete genome sequence of Myxococcus stipitatus strain DSM 14675, a fruiting myxobacterium.</title>
        <authorList>
            <person name="Huntley S."/>
            <person name="Kneip S."/>
            <person name="Treuner-Lange A."/>
            <person name="Sogaard-Andersen L."/>
        </authorList>
    </citation>
    <scope>NUCLEOTIDE SEQUENCE [LARGE SCALE GENOMIC DNA]</scope>
    <source>
        <strain evidence="3">DSM 14675 / JCM 12634 / Mx s8</strain>
    </source>
</reference>
<evidence type="ECO:0000256" key="1">
    <source>
        <dbReference type="SAM" id="Phobius"/>
    </source>
</evidence>
<proteinExistence type="predicted"/>
<dbReference type="AlphaFoldDB" id="L7UGK3"/>
<dbReference type="KEGG" id="msd:MYSTI_05704"/>
<keyword evidence="1" id="KW-1133">Transmembrane helix</keyword>
<keyword evidence="1" id="KW-0812">Transmembrane</keyword>
<feature type="transmembrane region" description="Helical" evidence="1">
    <location>
        <begin position="55"/>
        <end position="78"/>
    </location>
</feature>
<evidence type="ECO:0000313" key="3">
    <source>
        <dbReference type="Proteomes" id="UP000011131"/>
    </source>
</evidence>
<dbReference type="PATRIC" id="fig|1278073.3.peg.5783"/>
<dbReference type="OrthoDB" id="5512211at2"/>
<dbReference type="Proteomes" id="UP000011131">
    <property type="component" value="Chromosome"/>
</dbReference>
<keyword evidence="3" id="KW-1185">Reference proteome</keyword>
<organism evidence="2 3">
    <name type="scientific">Myxococcus stipitatus (strain DSM 14675 / JCM 12634 / Mx s8)</name>
    <dbReference type="NCBI Taxonomy" id="1278073"/>
    <lineage>
        <taxon>Bacteria</taxon>
        <taxon>Pseudomonadati</taxon>
        <taxon>Myxococcota</taxon>
        <taxon>Myxococcia</taxon>
        <taxon>Myxococcales</taxon>
        <taxon>Cystobacterineae</taxon>
        <taxon>Myxococcaceae</taxon>
        <taxon>Myxococcus</taxon>
    </lineage>
</organism>